<dbReference type="InterPro" id="IPR015943">
    <property type="entry name" value="WD40/YVTN_repeat-like_dom_sf"/>
</dbReference>
<dbReference type="Pfam" id="PF00400">
    <property type="entry name" value="WD40"/>
    <property type="match status" value="2"/>
</dbReference>
<dbReference type="EMBL" id="JABDTM020007431">
    <property type="protein sequence ID" value="KAH0821534.1"/>
    <property type="molecule type" value="Genomic_DNA"/>
</dbReference>
<keyword evidence="1" id="KW-0853">WD repeat</keyword>
<feature type="repeat" description="WD" evidence="1">
    <location>
        <begin position="179"/>
        <end position="220"/>
    </location>
</feature>
<comment type="caution">
    <text evidence="2">The sequence shown here is derived from an EMBL/GenBank/DDBJ whole genome shotgun (WGS) entry which is preliminary data.</text>
</comment>
<protein>
    <recommendedName>
        <fullName evidence="4">DmX-like protein 2</fullName>
    </recommendedName>
</protein>
<dbReference type="PANTHER" id="PTHR13950:SF9">
    <property type="entry name" value="RABCONNECTIN-3A"/>
    <property type="match status" value="1"/>
</dbReference>
<dbReference type="AlphaFoldDB" id="A0A8J6HVD1"/>
<evidence type="ECO:0000313" key="3">
    <source>
        <dbReference type="Proteomes" id="UP000719412"/>
    </source>
</evidence>
<dbReference type="GO" id="GO:0007035">
    <property type="term" value="P:vacuolar acidification"/>
    <property type="evidence" value="ECO:0007669"/>
    <property type="project" value="TreeGrafter"/>
</dbReference>
<proteinExistence type="predicted"/>
<sequence>MQSQNWFDFFGFIGTPVDLTGGQDGSVQLWEWGHQHPVATPRPPGTYAKVTRVRFSQHGNKFGVADSDGNLSLFQVGLSTNATRPFFTLQCHNKGISDFVFLGSCSLLATAGHSSESKNVCIWDSILPHGKALVVAFTCHDQGSSSLVFAPQHQVLISAGKRGDVCLIDVRSKAIRHKFTAHENAVKCIAIDPHEEYFATGSADGDIKIWGVSVPNVLLSLPTEHARSSFFKNIGQGVTQLHIDSHARLFSCGADGSMKVRQLPDRENLLVHHNHH</sequence>
<evidence type="ECO:0000313" key="2">
    <source>
        <dbReference type="EMBL" id="KAH0821534.1"/>
    </source>
</evidence>
<dbReference type="InterPro" id="IPR001680">
    <property type="entry name" value="WD40_rpt"/>
</dbReference>
<organism evidence="2 3">
    <name type="scientific">Tenebrio molitor</name>
    <name type="common">Yellow mealworm beetle</name>
    <dbReference type="NCBI Taxonomy" id="7067"/>
    <lineage>
        <taxon>Eukaryota</taxon>
        <taxon>Metazoa</taxon>
        <taxon>Ecdysozoa</taxon>
        <taxon>Arthropoda</taxon>
        <taxon>Hexapoda</taxon>
        <taxon>Insecta</taxon>
        <taxon>Pterygota</taxon>
        <taxon>Neoptera</taxon>
        <taxon>Endopterygota</taxon>
        <taxon>Coleoptera</taxon>
        <taxon>Polyphaga</taxon>
        <taxon>Cucujiformia</taxon>
        <taxon>Tenebrionidae</taxon>
        <taxon>Tenebrio</taxon>
    </lineage>
</organism>
<dbReference type="FunFam" id="2.130.10.10:FF:000651">
    <property type="entry name" value="RaBConnectin related"/>
    <property type="match status" value="1"/>
</dbReference>
<name>A0A8J6HVD1_TENMO</name>
<reference evidence="2" key="2">
    <citation type="submission" date="2021-08" db="EMBL/GenBank/DDBJ databases">
        <authorList>
            <person name="Eriksson T."/>
        </authorList>
    </citation>
    <scope>NUCLEOTIDE SEQUENCE</scope>
    <source>
        <strain evidence="2">Stoneville</strain>
        <tissue evidence="2">Whole head</tissue>
    </source>
</reference>
<gene>
    <name evidence="2" type="ORF">GEV33_001257</name>
</gene>
<accession>A0A8J6HVD1</accession>
<reference evidence="2" key="1">
    <citation type="journal article" date="2020" name="J Insects Food Feed">
        <title>The yellow mealworm (Tenebrio molitor) genome: a resource for the emerging insects as food and feed industry.</title>
        <authorList>
            <person name="Eriksson T."/>
            <person name="Andere A."/>
            <person name="Kelstrup H."/>
            <person name="Emery V."/>
            <person name="Picard C."/>
        </authorList>
    </citation>
    <scope>NUCLEOTIDE SEQUENCE</scope>
    <source>
        <strain evidence="2">Stoneville</strain>
        <tissue evidence="2">Whole head</tissue>
    </source>
</reference>
<dbReference type="SUPFAM" id="SSF50978">
    <property type="entry name" value="WD40 repeat-like"/>
    <property type="match status" value="1"/>
</dbReference>
<dbReference type="SMART" id="SM00320">
    <property type="entry name" value="WD40"/>
    <property type="match status" value="5"/>
</dbReference>
<dbReference type="GO" id="GO:0043291">
    <property type="term" value="C:RAVE complex"/>
    <property type="evidence" value="ECO:0007669"/>
    <property type="project" value="TreeGrafter"/>
</dbReference>
<dbReference type="Gene3D" id="2.130.10.10">
    <property type="entry name" value="YVTN repeat-like/Quinoprotein amine dehydrogenase"/>
    <property type="match status" value="2"/>
</dbReference>
<dbReference type="PANTHER" id="PTHR13950">
    <property type="entry name" value="RABCONNECTIN-RELATED"/>
    <property type="match status" value="1"/>
</dbReference>
<keyword evidence="3" id="KW-1185">Reference proteome</keyword>
<evidence type="ECO:0000256" key="1">
    <source>
        <dbReference type="PROSITE-ProRule" id="PRU00221"/>
    </source>
</evidence>
<dbReference type="InterPro" id="IPR052208">
    <property type="entry name" value="DmX-like/RAVE_component"/>
</dbReference>
<dbReference type="PROSITE" id="PS50082">
    <property type="entry name" value="WD_REPEATS_2"/>
    <property type="match status" value="1"/>
</dbReference>
<dbReference type="PROSITE" id="PS50294">
    <property type="entry name" value="WD_REPEATS_REGION"/>
    <property type="match status" value="1"/>
</dbReference>
<dbReference type="InterPro" id="IPR036322">
    <property type="entry name" value="WD40_repeat_dom_sf"/>
</dbReference>
<evidence type="ECO:0008006" key="4">
    <source>
        <dbReference type="Google" id="ProtNLM"/>
    </source>
</evidence>
<dbReference type="Proteomes" id="UP000719412">
    <property type="component" value="Unassembled WGS sequence"/>
</dbReference>